<feature type="region of interest" description="Disordered" evidence="1">
    <location>
        <begin position="265"/>
        <end position="297"/>
    </location>
</feature>
<reference evidence="2" key="1">
    <citation type="submission" date="2020-06" db="EMBL/GenBank/DDBJ databases">
        <title>WGS assembly of Ceratodon purpureus strain R40.</title>
        <authorList>
            <person name="Carey S.B."/>
            <person name="Jenkins J."/>
            <person name="Shu S."/>
            <person name="Lovell J.T."/>
            <person name="Sreedasyam A."/>
            <person name="Maumus F."/>
            <person name="Tiley G.P."/>
            <person name="Fernandez-Pozo N."/>
            <person name="Barry K."/>
            <person name="Chen C."/>
            <person name="Wang M."/>
            <person name="Lipzen A."/>
            <person name="Daum C."/>
            <person name="Saski C.A."/>
            <person name="Payton A.C."/>
            <person name="Mcbreen J.C."/>
            <person name="Conrad R.E."/>
            <person name="Kollar L.M."/>
            <person name="Olsson S."/>
            <person name="Huttunen S."/>
            <person name="Landis J.B."/>
            <person name="Wickett N.J."/>
            <person name="Johnson M.G."/>
            <person name="Rensing S.A."/>
            <person name="Grimwood J."/>
            <person name="Schmutz J."/>
            <person name="Mcdaniel S.F."/>
        </authorList>
    </citation>
    <scope>NUCLEOTIDE SEQUENCE</scope>
    <source>
        <strain evidence="2">R40</strain>
    </source>
</reference>
<feature type="compositionally biased region" description="Acidic residues" evidence="1">
    <location>
        <begin position="317"/>
        <end position="338"/>
    </location>
</feature>
<feature type="region of interest" description="Disordered" evidence="1">
    <location>
        <begin position="310"/>
        <end position="344"/>
    </location>
</feature>
<dbReference type="EMBL" id="CM026425">
    <property type="protein sequence ID" value="KAG0575504.1"/>
    <property type="molecule type" value="Genomic_DNA"/>
</dbReference>
<name>A0A8T0HWQ9_CERPU</name>
<keyword evidence="3" id="KW-1185">Reference proteome</keyword>
<evidence type="ECO:0000313" key="3">
    <source>
        <dbReference type="Proteomes" id="UP000822688"/>
    </source>
</evidence>
<dbReference type="Proteomes" id="UP000822688">
    <property type="component" value="Chromosome 5"/>
</dbReference>
<accession>A0A8T0HWQ9</accession>
<dbReference type="AlphaFoldDB" id="A0A8T0HWQ9"/>
<comment type="caution">
    <text evidence="2">The sequence shown here is derived from an EMBL/GenBank/DDBJ whole genome shotgun (WGS) entry which is preliminary data.</text>
</comment>
<organism evidence="2 3">
    <name type="scientific">Ceratodon purpureus</name>
    <name type="common">Fire moss</name>
    <name type="synonym">Dicranum purpureum</name>
    <dbReference type="NCBI Taxonomy" id="3225"/>
    <lineage>
        <taxon>Eukaryota</taxon>
        <taxon>Viridiplantae</taxon>
        <taxon>Streptophyta</taxon>
        <taxon>Embryophyta</taxon>
        <taxon>Bryophyta</taxon>
        <taxon>Bryophytina</taxon>
        <taxon>Bryopsida</taxon>
        <taxon>Dicranidae</taxon>
        <taxon>Pseudoditrichales</taxon>
        <taxon>Ditrichaceae</taxon>
        <taxon>Ceratodon</taxon>
    </lineage>
</organism>
<feature type="compositionally biased region" description="Acidic residues" evidence="1">
    <location>
        <begin position="274"/>
        <end position="285"/>
    </location>
</feature>
<gene>
    <name evidence="2" type="ORF">KC19_5G008600</name>
</gene>
<evidence type="ECO:0000256" key="1">
    <source>
        <dbReference type="SAM" id="MobiDB-lite"/>
    </source>
</evidence>
<sequence>MGNLGSSNRYEKVEVVRRLWKLQRAVPVLPISPHLIPLLVLSKRKDGYHVAGDVFSLCKPGNGKDWLKDVRPPLPRRKNKYFLPPKSIGQQTYVFSDDDGALAKALVGSANAAVWFKKFESIEVCISECEIREFNIEKWDEMMEHFDPDLQTTKPGSPECLSGNRELFIVQKVLLVSQIKITASYKGNAGPEVKSNVDPEMPSQGVNIEASFRTTSSSIIGEFALSAKQKNQKLPVAFSGFSYTYDKFGVREHFGKGTRCQADAEIGESSGASEEADSDDDDPQDDPNMGGLVDFNDGWFANVKPNPSLEIYPYVEESQEPLNAEEEEEEEEDEDEVVDPNAPG</sequence>
<proteinExistence type="predicted"/>
<protein>
    <submittedName>
        <fullName evidence="2">Uncharacterized protein</fullName>
    </submittedName>
</protein>
<evidence type="ECO:0000313" key="2">
    <source>
        <dbReference type="EMBL" id="KAG0575504.1"/>
    </source>
</evidence>